<dbReference type="AlphaFoldDB" id="A0A7I8DL11"/>
<dbReference type="Proteomes" id="UP000515703">
    <property type="component" value="Chromosome"/>
</dbReference>
<dbReference type="KEGG" id="acht:bsdcttw_20530"/>
<organism evidence="1 2">
    <name type="scientific">Anaerocolumna chitinilytica</name>
    <dbReference type="NCBI Taxonomy" id="1727145"/>
    <lineage>
        <taxon>Bacteria</taxon>
        <taxon>Bacillati</taxon>
        <taxon>Bacillota</taxon>
        <taxon>Clostridia</taxon>
        <taxon>Lachnospirales</taxon>
        <taxon>Lachnospiraceae</taxon>
        <taxon>Anaerocolumna</taxon>
    </lineage>
</organism>
<gene>
    <name evidence="1" type="ORF">bsdcttw_20530</name>
</gene>
<protein>
    <recommendedName>
        <fullName evidence="3">CatB-related O-acetyltransferase</fullName>
    </recommendedName>
</protein>
<reference evidence="1 2" key="2">
    <citation type="submission" date="2020-08" db="EMBL/GenBank/DDBJ databases">
        <authorList>
            <person name="Ueki A."/>
            <person name="Tonouchi A."/>
        </authorList>
    </citation>
    <scope>NUCLEOTIDE SEQUENCE [LARGE SCALE GENOMIC DNA]</scope>
    <source>
        <strain evidence="1 2">CTTW</strain>
    </source>
</reference>
<proteinExistence type="predicted"/>
<dbReference type="InterPro" id="IPR001451">
    <property type="entry name" value="Hexapep"/>
</dbReference>
<evidence type="ECO:0008006" key="3">
    <source>
        <dbReference type="Google" id="ProtNLM"/>
    </source>
</evidence>
<dbReference type="EMBL" id="AP023368">
    <property type="protein sequence ID" value="BCJ99012.1"/>
    <property type="molecule type" value="Genomic_DNA"/>
</dbReference>
<accession>A0A7I8DL11</accession>
<dbReference type="CDD" id="cd03349">
    <property type="entry name" value="LbH_XAT"/>
    <property type="match status" value="1"/>
</dbReference>
<dbReference type="Gene3D" id="2.160.10.10">
    <property type="entry name" value="Hexapeptide repeat proteins"/>
    <property type="match status" value="1"/>
</dbReference>
<dbReference type="Pfam" id="PF00132">
    <property type="entry name" value="Hexapep"/>
    <property type="match status" value="1"/>
</dbReference>
<dbReference type="InterPro" id="IPR011004">
    <property type="entry name" value="Trimer_LpxA-like_sf"/>
</dbReference>
<reference evidence="1 2" key="1">
    <citation type="submission" date="2020-08" db="EMBL/GenBank/DDBJ databases">
        <title>Draft genome sequencing of an Anaerocolumna strain isolated from anoxic soil subjected to BSD treatment.</title>
        <authorList>
            <person name="Uek A."/>
            <person name="Tonouchi A."/>
        </authorList>
    </citation>
    <scope>NUCLEOTIDE SEQUENCE [LARGE SCALE GENOMIC DNA]</scope>
    <source>
        <strain evidence="1 2">CTTW</strain>
    </source>
</reference>
<evidence type="ECO:0000313" key="1">
    <source>
        <dbReference type="EMBL" id="BCJ99012.1"/>
    </source>
</evidence>
<dbReference type="PANTHER" id="PTHR23416">
    <property type="entry name" value="SIALIC ACID SYNTHASE-RELATED"/>
    <property type="match status" value="1"/>
</dbReference>
<dbReference type="SUPFAM" id="SSF51161">
    <property type="entry name" value="Trimeric LpxA-like enzymes"/>
    <property type="match status" value="1"/>
</dbReference>
<sequence>MILFRALISPFASKYLQERRNAKWRKANRHNLTTISYNSPMNLIKVGKGTYGHINAHFYGSKKEGLNIGNFCSIAGNVDFVLGGEHNYKRASNYPYPELTYHTQYDAICKGPITVEDDVWIGFGAIILSGVTLGRGCVVGAGSVVAKDIPPYAIYAGNRILKYRFNQEIITRLMEIDFNNVNIKNYQKYSQSEITEENVNAIVKSMRKKE</sequence>
<evidence type="ECO:0000313" key="2">
    <source>
        <dbReference type="Proteomes" id="UP000515703"/>
    </source>
</evidence>
<keyword evidence="2" id="KW-1185">Reference proteome</keyword>
<dbReference type="RefSeq" id="WP_185259296.1">
    <property type="nucleotide sequence ID" value="NZ_AP023368.1"/>
</dbReference>
<name>A0A7I8DL11_9FIRM</name>
<dbReference type="InterPro" id="IPR051159">
    <property type="entry name" value="Hexapeptide_acetyltransf"/>
</dbReference>